<dbReference type="Pfam" id="PF00383">
    <property type="entry name" value="dCMP_cyt_deam_1"/>
    <property type="match status" value="1"/>
</dbReference>
<organism evidence="2 3">
    <name type="scientific">Streptomyces polyrhachis</name>
    <dbReference type="NCBI Taxonomy" id="1282885"/>
    <lineage>
        <taxon>Bacteria</taxon>
        <taxon>Bacillati</taxon>
        <taxon>Actinomycetota</taxon>
        <taxon>Actinomycetes</taxon>
        <taxon>Kitasatosporales</taxon>
        <taxon>Streptomycetaceae</taxon>
        <taxon>Streptomyces</taxon>
    </lineage>
</organism>
<feature type="domain" description="CMP/dCMP-type deaminase" evidence="1">
    <location>
        <begin position="2"/>
        <end position="120"/>
    </location>
</feature>
<sequence>MLDDAMLVRRTIALAHRSVVQGGRPFSCVVARDGVVVAESSPQTEAELHAEVQAVHAARARLGRSKLSGCQIYAIAQPCTPCLTLCHEARPDVVVYLALREEYDPYYPCEIPQKDFTGRLPQTYLQEPDAVDVCRLWAANRHHP</sequence>
<dbReference type="RefSeq" id="WP_386418534.1">
    <property type="nucleotide sequence ID" value="NZ_JBHSZO010000058.1"/>
</dbReference>
<accession>A0ABW2GNU4</accession>
<dbReference type="InterPro" id="IPR016193">
    <property type="entry name" value="Cytidine_deaminase-like"/>
</dbReference>
<dbReference type="SUPFAM" id="SSF53927">
    <property type="entry name" value="Cytidine deaminase-like"/>
    <property type="match status" value="1"/>
</dbReference>
<dbReference type="Proteomes" id="UP001596413">
    <property type="component" value="Unassembled WGS sequence"/>
</dbReference>
<evidence type="ECO:0000313" key="3">
    <source>
        <dbReference type="Proteomes" id="UP001596413"/>
    </source>
</evidence>
<gene>
    <name evidence="2" type="ORF">ACFQLX_24415</name>
</gene>
<reference evidence="3" key="1">
    <citation type="journal article" date="2019" name="Int. J. Syst. Evol. Microbiol.">
        <title>The Global Catalogue of Microorganisms (GCM) 10K type strain sequencing project: providing services to taxonomists for standard genome sequencing and annotation.</title>
        <authorList>
            <consortium name="The Broad Institute Genomics Platform"/>
            <consortium name="The Broad Institute Genome Sequencing Center for Infectious Disease"/>
            <person name="Wu L."/>
            <person name="Ma J."/>
        </authorList>
    </citation>
    <scope>NUCLEOTIDE SEQUENCE [LARGE SCALE GENOMIC DNA]</scope>
    <source>
        <strain evidence="3">CGMCC 1.13681</strain>
    </source>
</reference>
<comment type="caution">
    <text evidence="2">The sequence shown here is derived from an EMBL/GenBank/DDBJ whole genome shotgun (WGS) entry which is preliminary data.</text>
</comment>
<dbReference type="InterPro" id="IPR002125">
    <property type="entry name" value="CMP_dCMP_dom"/>
</dbReference>
<dbReference type="EMBL" id="JBHSZO010000058">
    <property type="protein sequence ID" value="MFC7221282.1"/>
    <property type="molecule type" value="Genomic_DNA"/>
</dbReference>
<dbReference type="Gene3D" id="3.40.140.10">
    <property type="entry name" value="Cytidine Deaminase, domain 2"/>
    <property type="match status" value="1"/>
</dbReference>
<name>A0ABW2GNU4_9ACTN</name>
<dbReference type="PROSITE" id="PS51747">
    <property type="entry name" value="CYT_DCMP_DEAMINASES_2"/>
    <property type="match status" value="1"/>
</dbReference>
<evidence type="ECO:0000259" key="1">
    <source>
        <dbReference type="PROSITE" id="PS51747"/>
    </source>
</evidence>
<protein>
    <submittedName>
        <fullName evidence="2">Deaminase</fullName>
    </submittedName>
</protein>
<evidence type="ECO:0000313" key="2">
    <source>
        <dbReference type="EMBL" id="MFC7221282.1"/>
    </source>
</evidence>
<keyword evidence="3" id="KW-1185">Reference proteome</keyword>
<proteinExistence type="predicted"/>